<proteinExistence type="predicted"/>
<sequence length="162" mass="18582">MDDIKDIMKMVRKTVAIMKSEDIDQWTDEYPLAADFNKDVENGSLYVAVDQENKAAGSITIDQSEPGEYKTSPWRKEGPAYLFHRLVVDPDVRGKGIASLLIKQTEEVAKANSVYYIRTDTYSLNKKAQSLFKKNGYTKMGKIQFMGKDKPFYTYDKILEEE</sequence>
<evidence type="ECO:0000259" key="2">
    <source>
        <dbReference type="PROSITE" id="PS51186"/>
    </source>
</evidence>
<dbReference type="AlphaFoldDB" id="A0A5D4MJC4"/>
<name>A0A5D4MJC4_9BACI</name>
<evidence type="ECO:0000256" key="1">
    <source>
        <dbReference type="ARBA" id="ARBA00022679"/>
    </source>
</evidence>
<dbReference type="EMBL" id="VTEG01000001">
    <property type="protein sequence ID" value="TYS01707.1"/>
    <property type="molecule type" value="Genomic_DNA"/>
</dbReference>
<dbReference type="CDD" id="cd04301">
    <property type="entry name" value="NAT_SF"/>
    <property type="match status" value="1"/>
</dbReference>
<reference evidence="3 4" key="1">
    <citation type="submission" date="2019-08" db="EMBL/GenBank/DDBJ databases">
        <title>Bacillus genomes from the desert of Cuatro Cienegas, Coahuila.</title>
        <authorList>
            <person name="Olmedo-Alvarez G."/>
        </authorList>
    </citation>
    <scope>NUCLEOTIDE SEQUENCE [LARGE SCALE GENOMIC DNA]</scope>
    <source>
        <strain evidence="3 4">CH128b_4D</strain>
    </source>
</reference>
<accession>A0A5D4MJC4</accession>
<protein>
    <submittedName>
        <fullName evidence="3">GNAT family N-acetyltransferase</fullName>
    </submittedName>
</protein>
<dbReference type="GO" id="GO:0008080">
    <property type="term" value="F:N-acetyltransferase activity"/>
    <property type="evidence" value="ECO:0007669"/>
    <property type="project" value="InterPro"/>
</dbReference>
<keyword evidence="1 3" id="KW-0808">Transferase</keyword>
<dbReference type="Gene3D" id="3.40.630.30">
    <property type="match status" value="1"/>
</dbReference>
<organism evidence="3 4">
    <name type="scientific">Rossellomorea vietnamensis</name>
    <dbReference type="NCBI Taxonomy" id="218284"/>
    <lineage>
        <taxon>Bacteria</taxon>
        <taxon>Bacillati</taxon>
        <taxon>Bacillota</taxon>
        <taxon>Bacilli</taxon>
        <taxon>Bacillales</taxon>
        <taxon>Bacillaceae</taxon>
        <taxon>Rossellomorea</taxon>
    </lineage>
</organism>
<evidence type="ECO:0000313" key="3">
    <source>
        <dbReference type="EMBL" id="TYS01707.1"/>
    </source>
</evidence>
<dbReference type="InterPro" id="IPR000182">
    <property type="entry name" value="GNAT_dom"/>
</dbReference>
<dbReference type="PANTHER" id="PTHR13947:SF37">
    <property type="entry name" value="LD18367P"/>
    <property type="match status" value="1"/>
</dbReference>
<dbReference type="Pfam" id="PF00583">
    <property type="entry name" value="Acetyltransf_1"/>
    <property type="match status" value="1"/>
</dbReference>
<gene>
    <name evidence="3" type="ORF">FZC84_02825</name>
</gene>
<comment type="caution">
    <text evidence="3">The sequence shown here is derived from an EMBL/GenBank/DDBJ whole genome shotgun (WGS) entry which is preliminary data.</text>
</comment>
<dbReference type="InterPro" id="IPR050769">
    <property type="entry name" value="NAT_camello-type"/>
</dbReference>
<evidence type="ECO:0000313" key="4">
    <source>
        <dbReference type="Proteomes" id="UP000325182"/>
    </source>
</evidence>
<feature type="domain" description="N-acetyltransferase" evidence="2">
    <location>
        <begin position="1"/>
        <end position="160"/>
    </location>
</feature>
<dbReference type="Proteomes" id="UP000325182">
    <property type="component" value="Unassembled WGS sequence"/>
</dbReference>
<dbReference type="InterPro" id="IPR016181">
    <property type="entry name" value="Acyl_CoA_acyltransferase"/>
</dbReference>
<dbReference type="PANTHER" id="PTHR13947">
    <property type="entry name" value="GNAT FAMILY N-ACETYLTRANSFERASE"/>
    <property type="match status" value="1"/>
</dbReference>
<dbReference type="PROSITE" id="PS51186">
    <property type="entry name" value="GNAT"/>
    <property type="match status" value="1"/>
</dbReference>
<dbReference type="SUPFAM" id="SSF55729">
    <property type="entry name" value="Acyl-CoA N-acyltransferases (Nat)"/>
    <property type="match status" value="1"/>
</dbReference>